<proteinExistence type="predicted"/>
<keyword evidence="2" id="KW-1185">Reference proteome</keyword>
<evidence type="ECO:0000313" key="1">
    <source>
        <dbReference type="EMBL" id="MBS4081799.1"/>
    </source>
</evidence>
<reference evidence="1 2" key="1">
    <citation type="submission" date="2021-04" db="EMBL/GenBank/DDBJ databases">
        <title>Pseudomonas rustica sp. nov. isolated from raw milk.</title>
        <authorList>
            <person name="Fiedler G."/>
            <person name="Gieschler S."/>
            <person name="Kabisch J."/>
            <person name="Grimmler C."/>
            <person name="Brinks E."/>
            <person name="Wagner N."/>
            <person name="Hetzer B."/>
            <person name="Franz C.M.A.P."/>
            <person name="Boehnlein C."/>
        </authorList>
    </citation>
    <scope>NUCLEOTIDE SEQUENCE [LARGE SCALE GENOMIC DNA]</scope>
    <source>
        <strain evidence="1 2">MBT-4</strain>
    </source>
</reference>
<dbReference type="Proteomes" id="UP000676035">
    <property type="component" value="Unassembled WGS sequence"/>
</dbReference>
<sequence>MADIAQWKEFEGGGRFKLASHQNEIYQAALYGARMLMALTERSISDEEEHQLQCLMLGKFVVLDWDEGVTGVNGREVSYSPNWAAHLLKGNAEFFVWVIRESGNIGPQDSKGAI</sequence>
<evidence type="ECO:0000313" key="2">
    <source>
        <dbReference type="Proteomes" id="UP000676035"/>
    </source>
</evidence>
<accession>A0ABS5N652</accession>
<dbReference type="EMBL" id="JAGYHF010000022">
    <property type="protein sequence ID" value="MBS4081799.1"/>
    <property type="molecule type" value="Genomic_DNA"/>
</dbReference>
<name>A0ABS5N652_9PSED</name>
<comment type="caution">
    <text evidence="1">The sequence shown here is derived from an EMBL/GenBank/DDBJ whole genome shotgun (WGS) entry which is preliminary data.</text>
</comment>
<dbReference type="RefSeq" id="WP_212546401.1">
    <property type="nucleotide sequence ID" value="NZ_JAGYHF010000022.1"/>
</dbReference>
<gene>
    <name evidence="1" type="ORF">KFS80_26245</name>
</gene>
<protein>
    <submittedName>
        <fullName evidence="1">Uncharacterized protein</fullName>
    </submittedName>
</protein>
<organism evidence="1 2">
    <name type="scientific">Pseudomonas rustica</name>
    <dbReference type="NCBI Taxonomy" id="2827099"/>
    <lineage>
        <taxon>Bacteria</taxon>
        <taxon>Pseudomonadati</taxon>
        <taxon>Pseudomonadota</taxon>
        <taxon>Gammaproteobacteria</taxon>
        <taxon>Pseudomonadales</taxon>
        <taxon>Pseudomonadaceae</taxon>
        <taxon>Pseudomonas</taxon>
    </lineage>
</organism>